<feature type="compositionally biased region" description="Polar residues" evidence="1">
    <location>
        <begin position="40"/>
        <end position="50"/>
    </location>
</feature>
<dbReference type="Proteomes" id="UP000246464">
    <property type="component" value="Chromosome 10"/>
</dbReference>
<evidence type="ECO:0000256" key="1">
    <source>
        <dbReference type="SAM" id="MobiDB-lite"/>
    </source>
</evidence>
<name>A0A2U9BXR7_SCOMX</name>
<feature type="compositionally biased region" description="Basic and acidic residues" evidence="1">
    <location>
        <begin position="116"/>
        <end position="125"/>
    </location>
</feature>
<dbReference type="EMBL" id="CP026252">
    <property type="protein sequence ID" value="AWP09054.1"/>
    <property type="molecule type" value="Genomic_DNA"/>
</dbReference>
<feature type="compositionally biased region" description="Basic and acidic residues" evidence="1">
    <location>
        <begin position="26"/>
        <end position="36"/>
    </location>
</feature>
<dbReference type="Proteomes" id="UP000438429">
    <property type="component" value="Unassembled WGS sequence"/>
</dbReference>
<dbReference type="EMBL" id="VEVO01000006">
    <property type="protein sequence ID" value="KAF0040735.1"/>
    <property type="molecule type" value="Genomic_DNA"/>
</dbReference>
<feature type="region of interest" description="Disordered" evidence="1">
    <location>
        <begin position="1"/>
        <end position="138"/>
    </location>
</feature>
<feature type="compositionally biased region" description="Polar residues" evidence="1">
    <location>
        <begin position="70"/>
        <end position="79"/>
    </location>
</feature>
<organism evidence="2 4">
    <name type="scientific">Scophthalmus maximus</name>
    <name type="common">Turbot</name>
    <name type="synonym">Psetta maxima</name>
    <dbReference type="NCBI Taxonomy" id="52904"/>
    <lineage>
        <taxon>Eukaryota</taxon>
        <taxon>Metazoa</taxon>
        <taxon>Chordata</taxon>
        <taxon>Craniata</taxon>
        <taxon>Vertebrata</taxon>
        <taxon>Euteleostomi</taxon>
        <taxon>Actinopterygii</taxon>
        <taxon>Neopterygii</taxon>
        <taxon>Teleostei</taxon>
        <taxon>Neoteleostei</taxon>
        <taxon>Acanthomorphata</taxon>
        <taxon>Carangaria</taxon>
        <taxon>Pleuronectiformes</taxon>
        <taxon>Pleuronectoidei</taxon>
        <taxon>Scophthalmidae</taxon>
        <taxon>Scophthalmus</taxon>
    </lineage>
</organism>
<evidence type="ECO:0000313" key="5">
    <source>
        <dbReference type="Proteomes" id="UP000438429"/>
    </source>
</evidence>
<accession>A0A2U9BXR7</accession>
<evidence type="ECO:0000313" key="4">
    <source>
        <dbReference type="Proteomes" id="UP000246464"/>
    </source>
</evidence>
<sequence>MLTPPLAALLTQRATLGTSTGRRSPRAAERPGEEPPARSLRQTPSFNDSAASGRRWVQVPSAPCPPAEQLRQQDPSSDNTAERSGAAGAARRPAAGGSHPHAARDAPRPQLNFDNRQNESYEMKQPRCALTQQQSSSG</sequence>
<dbReference type="AlphaFoldDB" id="A0A2U9BXR7"/>
<keyword evidence="4" id="KW-1185">Reference proteome</keyword>
<reference evidence="3 5" key="2">
    <citation type="submission" date="2019-06" db="EMBL/GenBank/DDBJ databases">
        <title>Draft genomes of female and male turbot (Scophthalmus maximus).</title>
        <authorList>
            <person name="Xu H."/>
            <person name="Xu X.-W."/>
            <person name="Shao C."/>
            <person name="Chen S."/>
        </authorList>
    </citation>
    <scope>NUCLEOTIDE SEQUENCE [LARGE SCALE GENOMIC DNA]</scope>
    <source>
        <strain evidence="3">Ysfricsl-2016a</strain>
        <tissue evidence="3">Blood</tissue>
    </source>
</reference>
<evidence type="ECO:0000313" key="2">
    <source>
        <dbReference type="EMBL" id="AWP09054.1"/>
    </source>
</evidence>
<gene>
    <name evidence="3" type="ORF">F2P81_006633</name>
    <name evidence="2" type="ORF">SMAX5B_009484</name>
</gene>
<evidence type="ECO:0000313" key="3">
    <source>
        <dbReference type="EMBL" id="KAF0040735.1"/>
    </source>
</evidence>
<protein>
    <submittedName>
        <fullName evidence="2">Uncharacterized protein</fullName>
    </submittedName>
</protein>
<feature type="compositionally biased region" description="Low complexity" evidence="1">
    <location>
        <begin position="82"/>
        <end position="97"/>
    </location>
</feature>
<reference evidence="2 4" key="1">
    <citation type="submission" date="2017-12" db="EMBL/GenBank/DDBJ databases">
        <title>Integrating genomic resources of turbot (Scophthalmus maximus) in depth evaluation of genetic and physical mapping variation across individuals.</title>
        <authorList>
            <person name="Martinez P."/>
        </authorList>
    </citation>
    <scope>NUCLEOTIDE SEQUENCE [LARGE SCALE GENOMIC DNA]</scope>
</reference>
<proteinExistence type="predicted"/>